<sequence length="118" mass="12659">MHRLVGTDSVHATAAICDYLEDELVDDVTIVAPVEPGDETARRDGQEALNVASVRLVGADVETELREDGSGSVLCEVAATIEPDEVIVGSSDVLEPERRALLEAERWPVVVVPVPDLE</sequence>
<dbReference type="KEGG" id="nou:Natoc_3191"/>
<dbReference type="RefSeq" id="WP_015322369.1">
    <property type="nucleotide sequence ID" value="NC_019974.1"/>
</dbReference>
<organism evidence="1 2">
    <name type="scientific">Natronococcus occultus SP4</name>
    <dbReference type="NCBI Taxonomy" id="694430"/>
    <lineage>
        <taxon>Archaea</taxon>
        <taxon>Methanobacteriati</taxon>
        <taxon>Methanobacteriota</taxon>
        <taxon>Stenosarchaea group</taxon>
        <taxon>Halobacteria</taxon>
        <taxon>Halobacteriales</taxon>
        <taxon>Natrialbaceae</taxon>
        <taxon>Natronococcus</taxon>
    </lineage>
</organism>
<dbReference type="HOGENOM" id="CLU_049301_20_0_2"/>
<proteinExistence type="predicted"/>
<dbReference type="GeneID" id="14403578"/>
<dbReference type="SUPFAM" id="SSF52402">
    <property type="entry name" value="Adenine nucleotide alpha hydrolases-like"/>
    <property type="match status" value="1"/>
</dbReference>
<dbReference type="EMBL" id="CP003929">
    <property type="protein sequence ID" value="AGB38930.1"/>
    <property type="molecule type" value="Genomic_DNA"/>
</dbReference>
<dbReference type="OrthoDB" id="157454at2157"/>
<dbReference type="eggNOG" id="arCOG03051">
    <property type="taxonomic scope" value="Archaea"/>
</dbReference>
<accession>L0K307</accession>
<dbReference type="AlphaFoldDB" id="L0K307"/>
<name>L0K307_9EURY</name>
<protein>
    <recommendedName>
        <fullName evidence="3">Universal stress family protein</fullName>
    </recommendedName>
</protein>
<keyword evidence="2" id="KW-1185">Reference proteome</keyword>
<gene>
    <name evidence="1" type="ORF">Natoc_3191</name>
</gene>
<reference evidence="1 2" key="1">
    <citation type="submission" date="2012-11" db="EMBL/GenBank/DDBJ databases">
        <title>FINISHED of Natronococcus occultus SP4, DSM 3396.</title>
        <authorList>
            <consortium name="DOE Joint Genome Institute"/>
            <person name="Eisen J."/>
            <person name="Huntemann M."/>
            <person name="Wei C.-L."/>
            <person name="Han J."/>
            <person name="Detter J.C."/>
            <person name="Han C."/>
            <person name="Tapia R."/>
            <person name="Chen A."/>
            <person name="Kyrpides N."/>
            <person name="Mavromatis K."/>
            <person name="Markowitz V."/>
            <person name="Szeto E."/>
            <person name="Ivanova N."/>
            <person name="Mikhailova N."/>
            <person name="Ovchinnikova G."/>
            <person name="Pagani I."/>
            <person name="Pati A."/>
            <person name="Goodwin L."/>
            <person name="Nordberg H.P."/>
            <person name="Cantor M.N."/>
            <person name="Hua S.X."/>
            <person name="Woyke T."/>
            <person name="Eisen J."/>
            <person name="Klenk H.-P."/>
            <person name="Klenk H.-P."/>
        </authorList>
    </citation>
    <scope>NUCLEOTIDE SEQUENCE [LARGE SCALE GENOMIC DNA]</scope>
    <source>
        <strain evidence="1 2">SP4</strain>
    </source>
</reference>
<evidence type="ECO:0000313" key="2">
    <source>
        <dbReference type="Proteomes" id="UP000010878"/>
    </source>
</evidence>
<dbReference type="Proteomes" id="UP000010878">
    <property type="component" value="Chromosome"/>
</dbReference>
<evidence type="ECO:0000313" key="1">
    <source>
        <dbReference type="EMBL" id="AGB38930.1"/>
    </source>
</evidence>
<evidence type="ECO:0008006" key="3">
    <source>
        <dbReference type="Google" id="ProtNLM"/>
    </source>
</evidence>